<accession>A0AC34Q6V2</accession>
<organism evidence="1 2">
    <name type="scientific">Panagrolaimus sp. JU765</name>
    <dbReference type="NCBI Taxonomy" id="591449"/>
    <lineage>
        <taxon>Eukaryota</taxon>
        <taxon>Metazoa</taxon>
        <taxon>Ecdysozoa</taxon>
        <taxon>Nematoda</taxon>
        <taxon>Chromadorea</taxon>
        <taxon>Rhabditida</taxon>
        <taxon>Tylenchina</taxon>
        <taxon>Panagrolaimomorpha</taxon>
        <taxon>Panagrolaimoidea</taxon>
        <taxon>Panagrolaimidae</taxon>
        <taxon>Panagrolaimus</taxon>
    </lineage>
</organism>
<dbReference type="Proteomes" id="UP000887576">
    <property type="component" value="Unplaced"/>
</dbReference>
<dbReference type="WBParaSite" id="JU765_v2.g13579.t1">
    <property type="protein sequence ID" value="JU765_v2.g13579.t1"/>
    <property type="gene ID" value="JU765_v2.g13579"/>
</dbReference>
<reference evidence="2" key="1">
    <citation type="submission" date="2022-11" db="UniProtKB">
        <authorList>
            <consortium name="WormBaseParasite"/>
        </authorList>
    </citation>
    <scope>IDENTIFICATION</scope>
</reference>
<sequence length="375" mass="41856">MADVAVKNNVCVNCSKPAALKCPKCAELKLNPSYFCSQICFKGTWDTHKDLHISPLLSLNPFTNFRYTGQLRAFPQTPKKVVPASIQRPDYADHPHGIAYEERKAKQSGEILVLTDDEIEGMRVAGKLGREVLDEAAKAIDVGVTTDEIDRVVHEACIERDCYPSPLNYYKFPKSCCTSVNEVVCHGIPDLRPLENGDLCNVDVTVYHGGYHGDLNETFFVGDQVSEENRKLVAVTYECLQKAIEIVKPGVKYRDIGKVIQKHATSNGFSVVRTFCGHGINKTFHTNPTVPHYAGNRALGVMKAGHTFTIEPMINIGVHDTVMWPDDWTAVTKDGKCSAQFEQTLLITETGCDILTARNTGRPWFMDQLEQKYKK</sequence>
<evidence type="ECO:0000313" key="1">
    <source>
        <dbReference type="Proteomes" id="UP000887576"/>
    </source>
</evidence>
<name>A0AC34Q6V2_9BILA</name>
<protein>
    <submittedName>
        <fullName evidence="2">Methionine aminopeptidase</fullName>
    </submittedName>
</protein>
<proteinExistence type="predicted"/>
<evidence type="ECO:0000313" key="2">
    <source>
        <dbReference type="WBParaSite" id="JU765_v2.g13579.t1"/>
    </source>
</evidence>